<feature type="region of interest" description="Disordered" evidence="1">
    <location>
        <begin position="294"/>
        <end position="350"/>
    </location>
</feature>
<feature type="compositionally biased region" description="Low complexity" evidence="1">
    <location>
        <begin position="294"/>
        <end position="348"/>
    </location>
</feature>
<sequence>MKGVVVVIGYGGGPSGSSDDEDDSPPDPLDSASVAEVMEKNSLTFEDKELHRMTQKNTNFNSIKTNLLGTTCIEIGPIVGCTGGKSMEGSSKPLVSIGTFETRKEPLRIHKKISEDSTEDELNEKTVEKHRKFIQRTNNSSTSTIGGKASSSQVPSKIASMPSSSNSTNQSNSSKELEIKQQTTTLSTSSSSSSVATKSILSTNNKATSSSSTFNSSTATTLNKMSVSSNKTSSSVSNKSASTLQTVDKGNGSSTNSTTTIEVNPEQTSSCDTTTNNAMRSSKECIAAISSLDSRGKSSSSSSFAASSTLSSHITTSSSTSTATSTLNKWGSSNNPSSTPSNNDGNPTVRNKPVLKRIQKANQSESSSISEQYTVNSAVVETISSNHSSSVGSVTNNTASLNSRNNLIILTSGDKAKVNGNNNSSTIHNGSASTTSLASKRTSFLRDIIVDSSSKSSTVGTTGGIKLDETSGSTTAGVQVICKNNEEQGSLMKKTELKVDLKPSVNNGKLSHPPFGECLSNRSNGTSDSSEFDDSLEDSGLDIKKCSEISESDEKSGSGSDSGNENDYSDRDRVKIIPTAGPKSGLFISVEEVEGGTKKPEKLSPDSVLFSSASEMSASGSSESIPEALDTVSNGSSQKSSSGESGTGATSAAAAIKRAAPRPPQNNSTVESRGNSNAIYANTQTNVMQVEGLYDDVSFYKNPMHFPSKGDKISAFEEEDEEEEENIYDDCTTITAIPKGGIKPGSKSAIGSYNFQNGSRSALDSDGDEEAEKVVHRRSDGIEFIGIRKIDSESFLRERSPTPERSPDGKRERSSSASPKTRRKVNQFFSTIGKKAGAAFSQHVHGYGKNKGSPPVDDSIEKSPSGNSSAYKRSLSTDEVSMTRTQEIYATLTPTSLKFKGLAPVLHKLSKMDLHMGDNKGYGDGDDDRGDSKEKGYKKHKISSSIKKFLRFGSKDGGESSGHKYDFGSGQNKTEMNGPMISSQITEEQTDSSPSRTPTPTTALPLTTNQQVKVPERKPSCGTLSGRPPPPPPPRVHSLDLLNRVGVVGPNGTVRPARPPPPARHNRVAPSFTSVFTNPNAEIETKPNVVTNNDGTSSHPSSNANNNGNGYSHHYNTPNGDAPDPNNPPSKPKRKASMNLECVTSGISRQQDLETTYNHITTLNLETLKLIASQTPTKIRRSNTFSKRNSSSSHPLKWSQFHVPESSKPLIHGHGFVFYSAFLDDESCVLLVQESATAPNFSAPFEFPCVETSATFEDFIPSCYVTWQASEYVTNGSNVKVFVSVMPKYNMYTVENYMRHSQVPLLHKYFALLQAMNYWDKEEMSDLLVLVQSMEESDSHFLTNSNTRGGTCDIFHQPSSSPSSVLVYVHPVPSLSKSNGAAKRTSSRTQLYTDFENSMKQILLNNGSDGSRALLGDNDRHVLFKRLNENKAKTVQEQFRLFLQVKLFAPKRDSGELEQIKKLKSERAIQQWLDKERALCMKEAVEQTLQRNIESSISPYKRSYLEFLLTPENSAKAVLDMLIDLLE</sequence>
<feature type="compositionally biased region" description="Polar residues" evidence="1">
    <location>
        <begin position="261"/>
        <end position="276"/>
    </location>
</feature>
<feature type="region of interest" description="Disordered" evidence="1">
    <location>
        <begin position="844"/>
        <end position="878"/>
    </location>
</feature>
<gene>
    <name evidence="2" type="ORF">Ocin01_04896</name>
</gene>
<evidence type="ECO:0000256" key="1">
    <source>
        <dbReference type="SAM" id="MobiDB-lite"/>
    </source>
</evidence>
<organism evidence="2 3">
    <name type="scientific">Orchesella cincta</name>
    <name type="common">Springtail</name>
    <name type="synonym">Podura cincta</name>
    <dbReference type="NCBI Taxonomy" id="48709"/>
    <lineage>
        <taxon>Eukaryota</taxon>
        <taxon>Metazoa</taxon>
        <taxon>Ecdysozoa</taxon>
        <taxon>Arthropoda</taxon>
        <taxon>Hexapoda</taxon>
        <taxon>Collembola</taxon>
        <taxon>Entomobryomorpha</taxon>
        <taxon>Entomobryoidea</taxon>
        <taxon>Orchesellidae</taxon>
        <taxon>Orchesellinae</taxon>
        <taxon>Orchesella</taxon>
    </lineage>
</organism>
<keyword evidence="3" id="KW-1185">Reference proteome</keyword>
<feature type="compositionally biased region" description="Acidic residues" evidence="1">
    <location>
        <begin position="530"/>
        <end position="540"/>
    </location>
</feature>
<feature type="compositionally biased region" description="Low complexity" evidence="1">
    <location>
        <begin position="160"/>
        <end position="174"/>
    </location>
</feature>
<proteinExistence type="predicted"/>
<feature type="compositionally biased region" description="Low complexity" evidence="1">
    <location>
        <begin position="1097"/>
        <end position="1124"/>
    </location>
</feature>
<reference evidence="2 3" key="1">
    <citation type="journal article" date="2016" name="Genome Biol. Evol.">
        <title>Gene Family Evolution Reflects Adaptation to Soil Environmental Stressors in the Genome of the Collembolan Orchesella cincta.</title>
        <authorList>
            <person name="Faddeeva-Vakhrusheva A."/>
            <person name="Derks M.F."/>
            <person name="Anvar S.Y."/>
            <person name="Agamennone V."/>
            <person name="Suring W."/>
            <person name="Smit S."/>
            <person name="van Straalen N.M."/>
            <person name="Roelofs D."/>
        </authorList>
    </citation>
    <scope>NUCLEOTIDE SEQUENCE [LARGE SCALE GENOMIC DNA]</scope>
    <source>
        <tissue evidence="2">Mixed pool</tissue>
    </source>
</reference>
<feature type="compositionally biased region" description="Basic and acidic residues" evidence="1">
    <location>
        <begin position="795"/>
        <end position="814"/>
    </location>
</feature>
<dbReference type="Proteomes" id="UP000094527">
    <property type="component" value="Unassembled WGS sequence"/>
</dbReference>
<feature type="compositionally biased region" description="Polar residues" evidence="1">
    <location>
        <begin position="969"/>
        <end position="987"/>
    </location>
</feature>
<name>A0A1D2N956_ORCCI</name>
<feature type="compositionally biased region" description="Basic and acidic residues" evidence="1">
    <location>
        <begin position="541"/>
        <end position="556"/>
    </location>
</feature>
<feature type="compositionally biased region" description="Low complexity" evidence="1">
    <location>
        <begin position="614"/>
        <end position="655"/>
    </location>
</feature>
<feature type="compositionally biased region" description="Low complexity" evidence="1">
    <location>
        <begin position="183"/>
        <end position="243"/>
    </location>
</feature>
<evidence type="ECO:0000313" key="2">
    <source>
        <dbReference type="EMBL" id="ODN01774.1"/>
    </source>
</evidence>
<accession>A0A1D2N956</accession>
<feature type="compositionally biased region" description="Basic and acidic residues" evidence="1">
    <location>
        <begin position="953"/>
        <end position="966"/>
    </location>
</feature>
<feature type="region of interest" description="Disordered" evidence="1">
    <location>
        <begin position="111"/>
        <end position="276"/>
    </location>
</feature>
<feature type="compositionally biased region" description="Low complexity" evidence="1">
    <location>
        <begin position="991"/>
        <end position="1008"/>
    </location>
</feature>
<feature type="region of interest" description="Disordered" evidence="1">
    <location>
        <begin position="795"/>
        <end position="824"/>
    </location>
</feature>
<feature type="compositionally biased region" description="Low complexity" evidence="1">
    <location>
        <begin position="250"/>
        <end position="260"/>
    </location>
</feature>
<feature type="compositionally biased region" description="Polar residues" evidence="1">
    <location>
        <begin position="665"/>
        <end position="676"/>
    </location>
</feature>
<feature type="region of interest" description="Disordered" evidence="1">
    <location>
        <begin position="915"/>
        <end position="940"/>
    </location>
</feature>
<feature type="compositionally biased region" description="Low complexity" evidence="1">
    <location>
        <begin position="557"/>
        <end position="566"/>
    </location>
</feature>
<feature type="region of interest" description="Disordered" evidence="1">
    <location>
        <begin position="614"/>
        <end position="676"/>
    </location>
</feature>
<feature type="region of interest" description="Disordered" evidence="1">
    <location>
        <begin position="10"/>
        <end position="30"/>
    </location>
</feature>
<feature type="region of interest" description="Disordered" evidence="1">
    <location>
        <begin position="952"/>
        <end position="1136"/>
    </location>
</feature>
<feature type="compositionally biased region" description="Polar residues" evidence="1">
    <location>
        <begin position="1071"/>
        <end position="1080"/>
    </location>
</feature>
<dbReference type="OrthoDB" id="8251768at2759"/>
<feature type="region of interest" description="Disordered" evidence="1">
    <location>
        <begin position="504"/>
        <end position="573"/>
    </location>
</feature>
<feature type="compositionally biased region" description="Polar residues" evidence="1">
    <location>
        <begin position="862"/>
        <end position="871"/>
    </location>
</feature>
<evidence type="ECO:0000313" key="3">
    <source>
        <dbReference type="Proteomes" id="UP000094527"/>
    </source>
</evidence>
<dbReference type="EMBL" id="LJIJ01000139">
    <property type="protein sequence ID" value="ODN01774.1"/>
    <property type="molecule type" value="Genomic_DNA"/>
</dbReference>
<dbReference type="OMA" id="QWLDKER"/>
<protein>
    <submittedName>
        <fullName evidence="2">Uncharacterized protein</fullName>
    </submittedName>
</protein>
<feature type="compositionally biased region" description="Polar residues" evidence="1">
    <location>
        <begin position="135"/>
        <end position="155"/>
    </location>
</feature>
<comment type="caution">
    <text evidence="2">The sequence shown here is derived from an EMBL/GenBank/DDBJ whole genome shotgun (WGS) entry which is preliminary data.</text>
</comment>